<dbReference type="GO" id="GO:0006203">
    <property type="term" value="P:dGTP catabolic process"/>
    <property type="evidence" value="ECO:0007669"/>
    <property type="project" value="TreeGrafter"/>
</dbReference>
<accession>A0A2S9XGH7</accession>
<dbReference type="InterPro" id="IPR048015">
    <property type="entry name" value="NTP-PPase_MazG-like_N"/>
</dbReference>
<feature type="region of interest" description="Disordered" evidence="1">
    <location>
        <begin position="1"/>
        <end position="31"/>
    </location>
</feature>
<name>A0A2S9XGH7_9BACT</name>
<dbReference type="GO" id="GO:0046047">
    <property type="term" value="P:TTP catabolic process"/>
    <property type="evidence" value="ECO:0007669"/>
    <property type="project" value="TreeGrafter"/>
</dbReference>
<dbReference type="Gene3D" id="1.10.287.1080">
    <property type="entry name" value="MazG-like"/>
    <property type="match status" value="2"/>
</dbReference>
<dbReference type="GO" id="GO:0006950">
    <property type="term" value="P:response to stress"/>
    <property type="evidence" value="ECO:0007669"/>
    <property type="project" value="UniProtKB-ARBA"/>
</dbReference>
<feature type="domain" description="NTP pyrophosphohydrolase MazG-like" evidence="2">
    <location>
        <begin position="74"/>
        <end position="147"/>
    </location>
</feature>
<dbReference type="InterPro" id="IPR011551">
    <property type="entry name" value="NTP_PyrPHydrolase_MazG"/>
</dbReference>
<evidence type="ECO:0000259" key="2">
    <source>
        <dbReference type="Pfam" id="PF03819"/>
    </source>
</evidence>
<dbReference type="PANTHER" id="PTHR30522">
    <property type="entry name" value="NUCLEOSIDE TRIPHOSPHATE PYROPHOSPHOHYDROLASE"/>
    <property type="match status" value="1"/>
</dbReference>
<organism evidence="3 4">
    <name type="scientific">Enhygromyxa salina</name>
    <dbReference type="NCBI Taxonomy" id="215803"/>
    <lineage>
        <taxon>Bacteria</taxon>
        <taxon>Pseudomonadati</taxon>
        <taxon>Myxococcota</taxon>
        <taxon>Polyangia</taxon>
        <taxon>Nannocystales</taxon>
        <taxon>Nannocystaceae</taxon>
        <taxon>Enhygromyxa</taxon>
    </lineage>
</organism>
<dbReference type="FunFam" id="1.10.287.1080:FF:000001">
    <property type="entry name" value="Nucleoside triphosphate pyrophosphohydrolase"/>
    <property type="match status" value="1"/>
</dbReference>
<feature type="domain" description="NTP pyrophosphohydrolase MazG-like" evidence="2">
    <location>
        <begin position="229"/>
        <end position="287"/>
    </location>
</feature>
<evidence type="ECO:0000313" key="4">
    <source>
        <dbReference type="Proteomes" id="UP000237968"/>
    </source>
</evidence>
<dbReference type="NCBIfam" id="NF007113">
    <property type="entry name" value="PRK09562.1"/>
    <property type="match status" value="1"/>
</dbReference>
<dbReference type="CDD" id="cd11529">
    <property type="entry name" value="NTP-PPase_MazG_Cterm"/>
    <property type="match status" value="1"/>
</dbReference>
<dbReference type="GO" id="GO:0047693">
    <property type="term" value="F:ATP diphosphatase activity"/>
    <property type="evidence" value="ECO:0007669"/>
    <property type="project" value="UniProtKB-EC"/>
</dbReference>
<dbReference type="GO" id="GO:0046061">
    <property type="term" value="P:dATP catabolic process"/>
    <property type="evidence" value="ECO:0007669"/>
    <property type="project" value="TreeGrafter"/>
</dbReference>
<dbReference type="GO" id="GO:0046081">
    <property type="term" value="P:dUTP catabolic process"/>
    <property type="evidence" value="ECO:0007669"/>
    <property type="project" value="TreeGrafter"/>
</dbReference>
<dbReference type="SUPFAM" id="SSF101386">
    <property type="entry name" value="all-alpha NTP pyrophosphatases"/>
    <property type="match status" value="2"/>
</dbReference>
<dbReference type="AlphaFoldDB" id="A0A2S9XGH7"/>
<proteinExistence type="predicted"/>
<sequence length="319" mass="35650">MVNVSGADGTRPQPPGPSSQTDPIVNEKRDLPVTYDPAEVIDHRPHGLRDGLDGIRDLMDRLLGAQGCPWDRAQTLDSLRPYLIEEAHEVLETLDADDPDEHRRELGDLLFQIVFHAAIREREDHFDLDGVIEAIRSKMIRRHPHVFGPDGAAPRETPEEVEARWAQIKEAERQARGRASAEADAAIPNPLAGVPKALSSLQRAWRLQNKAAAVGFDWPDVEGPLSKSREEWAELEEAIEAGDAAAIEEEFGDLVFVLVRLGTKLGLEAETALRKANLKFERRFGHVMRRCHEQGIDPTTAGLERLDGFWDEAKAIERK</sequence>
<evidence type="ECO:0000256" key="1">
    <source>
        <dbReference type="SAM" id="MobiDB-lite"/>
    </source>
</evidence>
<dbReference type="PANTHER" id="PTHR30522:SF0">
    <property type="entry name" value="NUCLEOSIDE TRIPHOSPHATE PYROPHOSPHOHYDROLASE"/>
    <property type="match status" value="1"/>
</dbReference>
<protein>
    <submittedName>
        <fullName evidence="3">Nucleoside triphosphate pyrophosphohydrolase</fullName>
        <ecNumber evidence="3">3.6.1.8</ecNumber>
    </submittedName>
</protein>
<dbReference type="Pfam" id="PF03819">
    <property type="entry name" value="MazG"/>
    <property type="match status" value="2"/>
</dbReference>
<dbReference type="NCBIfam" id="TIGR00444">
    <property type="entry name" value="mazG"/>
    <property type="match status" value="1"/>
</dbReference>
<keyword evidence="3" id="KW-0378">Hydrolase</keyword>
<reference evidence="3 4" key="1">
    <citation type="submission" date="2018-03" db="EMBL/GenBank/DDBJ databases">
        <title>Draft Genome Sequences of the Obligatory Marine Myxobacteria Enhygromyxa salina SWB005.</title>
        <authorList>
            <person name="Poehlein A."/>
            <person name="Moghaddam J.A."/>
            <person name="Harms H."/>
            <person name="Alanjari M."/>
            <person name="Koenig G.M."/>
            <person name="Daniel R."/>
            <person name="Schaeberle T.F."/>
        </authorList>
    </citation>
    <scope>NUCLEOTIDE SEQUENCE [LARGE SCALE GENOMIC DNA]</scope>
    <source>
        <strain evidence="3 4">SWB005</strain>
    </source>
</reference>
<dbReference type="Proteomes" id="UP000237968">
    <property type="component" value="Unassembled WGS sequence"/>
</dbReference>
<dbReference type="EC" id="3.6.1.8" evidence="3"/>
<dbReference type="GO" id="GO:0046052">
    <property type="term" value="P:UTP catabolic process"/>
    <property type="evidence" value="ECO:0007669"/>
    <property type="project" value="TreeGrafter"/>
</dbReference>
<dbReference type="EMBL" id="PVNK01000227">
    <property type="protein sequence ID" value="PRP91965.1"/>
    <property type="molecule type" value="Genomic_DNA"/>
</dbReference>
<comment type="caution">
    <text evidence="3">The sequence shown here is derived from an EMBL/GenBank/DDBJ whole genome shotgun (WGS) entry which is preliminary data.</text>
</comment>
<dbReference type="InterPro" id="IPR004518">
    <property type="entry name" value="MazG-like_dom"/>
</dbReference>
<evidence type="ECO:0000313" key="3">
    <source>
        <dbReference type="EMBL" id="PRP91965.1"/>
    </source>
</evidence>
<dbReference type="CDD" id="cd11528">
    <property type="entry name" value="NTP-PPase_MazG_Nterm"/>
    <property type="match status" value="1"/>
</dbReference>
<keyword evidence="4" id="KW-1185">Reference proteome</keyword>
<dbReference type="InterPro" id="IPR048011">
    <property type="entry name" value="NTP-PPase_MazG-like_C"/>
</dbReference>
<dbReference type="GO" id="GO:0046076">
    <property type="term" value="P:dTTP catabolic process"/>
    <property type="evidence" value="ECO:0007669"/>
    <property type="project" value="TreeGrafter"/>
</dbReference>
<gene>
    <name evidence="3" type="primary">mazG</name>
    <name evidence="3" type="ORF">ENSA5_51760</name>
</gene>